<evidence type="ECO:0000313" key="1">
    <source>
        <dbReference type="EMBL" id="MDP7739299.1"/>
    </source>
</evidence>
<dbReference type="AlphaFoldDB" id="A0AAJ1SH63"/>
<sequence length="265" mass="28510">MQRLADELVGNRYGRAPLCHGLGRGHIGAICDALMTAGIDPAVWSASQLTEALNTQMRSTGWSWPDRIERPAAFLTSRLRALPARPCAAGRGGGTAASPNKNVRVTMQVRDAEPNPTQAHTQRWYADVVAATTPAQRQRLLQAHETKFGPIVDPIVALANAGRRASRLFPQQPLTDSLIRWAQDVLGGQPRVVAAKPLPAATSLSTELLIDLAIGKCECIVCAAPHAVARPQLPLSSMVCEHCWPVIAAELDDPNSDTPEETWTA</sequence>
<evidence type="ECO:0000313" key="2">
    <source>
        <dbReference type="Proteomes" id="UP001229081"/>
    </source>
</evidence>
<protein>
    <submittedName>
        <fullName evidence="1">Uncharacterized protein</fullName>
    </submittedName>
</protein>
<dbReference type="EMBL" id="JAUFSA010000004">
    <property type="protein sequence ID" value="MDP7739299.1"/>
    <property type="molecule type" value="Genomic_DNA"/>
</dbReference>
<dbReference type="RefSeq" id="WP_133449236.1">
    <property type="nucleotide sequence ID" value="NZ_JAUFSA010000004.1"/>
</dbReference>
<accession>A0AAJ1SH63</accession>
<proteinExistence type="predicted"/>
<reference evidence="1" key="1">
    <citation type="submission" date="2023-06" db="EMBL/GenBank/DDBJ databases">
        <title>Identification of two novel mycobacterium reveal diversities and complexities of Mycobacterium gordonae clade.</title>
        <authorList>
            <person name="Matsumoto Y."/>
            <person name="Nakamura S."/>
            <person name="Motooka D."/>
            <person name="Fukushima K."/>
        </authorList>
    </citation>
    <scope>NUCLEOTIDE SEQUENCE</scope>
    <source>
        <strain evidence="1">TY812</strain>
    </source>
</reference>
<dbReference type="Proteomes" id="UP001229081">
    <property type="component" value="Unassembled WGS sequence"/>
</dbReference>
<gene>
    <name evidence="1" type="ORF">QXL92_31690</name>
</gene>
<comment type="caution">
    <text evidence="1">The sequence shown here is derived from an EMBL/GenBank/DDBJ whole genome shotgun (WGS) entry which is preliminary data.</text>
</comment>
<name>A0AAJ1SH63_9MYCO</name>
<organism evidence="1 2">
    <name type="scientific">Mycobacterium paragordonae</name>
    <dbReference type="NCBI Taxonomy" id="1389713"/>
    <lineage>
        <taxon>Bacteria</taxon>
        <taxon>Bacillati</taxon>
        <taxon>Actinomycetota</taxon>
        <taxon>Actinomycetes</taxon>
        <taxon>Mycobacteriales</taxon>
        <taxon>Mycobacteriaceae</taxon>
        <taxon>Mycobacterium</taxon>
    </lineage>
</organism>